<dbReference type="Pfam" id="PF13424">
    <property type="entry name" value="TPR_12"/>
    <property type="match status" value="2"/>
</dbReference>
<dbReference type="InterPro" id="IPR007111">
    <property type="entry name" value="NACHT_NTPase"/>
</dbReference>
<dbReference type="PANTHER" id="PTHR45641">
    <property type="entry name" value="TETRATRICOPEPTIDE REPEAT PROTEIN (AFU_ORTHOLOGUE AFUA_6G03870)"/>
    <property type="match status" value="1"/>
</dbReference>
<evidence type="ECO:0000259" key="3">
    <source>
        <dbReference type="SMART" id="SM00382"/>
    </source>
</evidence>
<dbReference type="PANTHER" id="PTHR45641:SF1">
    <property type="entry name" value="AAA+ ATPASE DOMAIN-CONTAINING PROTEIN"/>
    <property type="match status" value="1"/>
</dbReference>
<name>A0A6S7GS23_PARCT</name>
<dbReference type="SUPFAM" id="SSF48452">
    <property type="entry name" value="TPR-like"/>
    <property type="match status" value="1"/>
</dbReference>
<feature type="domain" description="AAA+ ATPase" evidence="3">
    <location>
        <begin position="146"/>
        <end position="289"/>
    </location>
</feature>
<dbReference type="InterPro" id="IPR011990">
    <property type="entry name" value="TPR-like_helical_dom_sf"/>
</dbReference>
<dbReference type="SMART" id="SM00028">
    <property type="entry name" value="TPR"/>
    <property type="match status" value="4"/>
</dbReference>
<keyword evidence="2" id="KW-0802">TPR repeat</keyword>
<organism evidence="4 5">
    <name type="scientific">Paramuricea clavata</name>
    <name type="common">Red gorgonian</name>
    <name type="synonym">Violescent sea-whip</name>
    <dbReference type="NCBI Taxonomy" id="317549"/>
    <lineage>
        <taxon>Eukaryota</taxon>
        <taxon>Metazoa</taxon>
        <taxon>Cnidaria</taxon>
        <taxon>Anthozoa</taxon>
        <taxon>Octocorallia</taxon>
        <taxon>Malacalcyonacea</taxon>
        <taxon>Plexauridae</taxon>
        <taxon>Paramuricea</taxon>
    </lineage>
</organism>
<dbReference type="EMBL" id="CACRXK020002547">
    <property type="protein sequence ID" value="CAB3994828.1"/>
    <property type="molecule type" value="Genomic_DNA"/>
</dbReference>
<evidence type="ECO:0000313" key="5">
    <source>
        <dbReference type="Proteomes" id="UP001152795"/>
    </source>
</evidence>
<dbReference type="SUPFAM" id="SSF52540">
    <property type="entry name" value="P-loop containing nucleoside triphosphate hydrolases"/>
    <property type="match status" value="1"/>
</dbReference>
<dbReference type="Pfam" id="PF05729">
    <property type="entry name" value="NACHT"/>
    <property type="match status" value="1"/>
</dbReference>
<evidence type="ECO:0000256" key="2">
    <source>
        <dbReference type="ARBA" id="ARBA00022803"/>
    </source>
</evidence>
<dbReference type="CDD" id="cd00009">
    <property type="entry name" value="AAA"/>
    <property type="match status" value="1"/>
</dbReference>
<dbReference type="PROSITE" id="PS50005">
    <property type="entry name" value="TPR"/>
    <property type="match status" value="1"/>
</dbReference>
<keyword evidence="5" id="KW-1185">Reference proteome</keyword>
<evidence type="ECO:0000256" key="1">
    <source>
        <dbReference type="ARBA" id="ARBA00022737"/>
    </source>
</evidence>
<dbReference type="InterPro" id="IPR027417">
    <property type="entry name" value="P-loop_NTPase"/>
</dbReference>
<accession>A0A6S7GS23</accession>
<gene>
    <name evidence="4" type="ORF">PACLA_8A084142</name>
</gene>
<dbReference type="Gene3D" id="1.25.40.10">
    <property type="entry name" value="Tetratricopeptide repeat domain"/>
    <property type="match status" value="1"/>
</dbReference>
<reference evidence="4" key="1">
    <citation type="submission" date="2020-04" db="EMBL/GenBank/DDBJ databases">
        <authorList>
            <person name="Alioto T."/>
            <person name="Alioto T."/>
            <person name="Gomez Garrido J."/>
        </authorList>
    </citation>
    <scope>NUCLEOTIDE SEQUENCE</scope>
    <source>
        <strain evidence="4">A484AB</strain>
    </source>
</reference>
<dbReference type="Proteomes" id="UP001152795">
    <property type="component" value="Unassembled WGS sequence"/>
</dbReference>
<proteinExistence type="predicted"/>
<protein>
    <submittedName>
        <fullName evidence="4">Nephrocystin-3, partial</fullName>
    </submittedName>
</protein>
<dbReference type="AlphaFoldDB" id="A0A6S7GS23"/>
<dbReference type="OrthoDB" id="5989885at2759"/>
<dbReference type="Gene3D" id="3.40.50.300">
    <property type="entry name" value="P-loop containing nucleotide triphosphate hydrolases"/>
    <property type="match status" value="1"/>
</dbReference>
<dbReference type="SMART" id="SM00382">
    <property type="entry name" value="AAA"/>
    <property type="match status" value="1"/>
</dbReference>
<evidence type="ECO:0000313" key="4">
    <source>
        <dbReference type="EMBL" id="CAB3994828.1"/>
    </source>
</evidence>
<comment type="caution">
    <text evidence="4">The sequence shown here is derived from an EMBL/GenBank/DDBJ whole genome shotgun (WGS) entry which is preliminary data.</text>
</comment>
<keyword evidence="1" id="KW-0677">Repeat</keyword>
<sequence length="986" mass="110739">MAPIPTACELGMKVPKQASNLQVSDVRLESLARASWRHETRQKVVTFGLKLSRVYATCQNYGVPWLSCKSIAKWATDECQNSTWRQFGAAVSASYVQHVLKRFYIPDEVQVFDKSVPNPCLPPMVPHFIGRQQECEDILRVLTSTSAQVVSASGPPGFGKTSLAIAVGHQLRQLGVPVYFLSLRSVKTAEELISDLLNTFAHTSSDLTGRERSKLCGLLSAIPSNICIILDNADDLFESSGETSQHVLDLLEKIFSHCKNVSFLLTTRISLQSVLGRKFAGHTFVGVASLERKSSQMFVQELVPPAGESECCRVAEVCGDVPLAIKLLCGQIVDEKKSISQFLDNFSRSSKKLADLLDDPDAPNDQRFKVLFESYFKRLSREEQEGFVCLTVFVSEVFDEQAAVNVIGGDEDTAKKTLLRLKRKSSVEANSSVAGLFSFHPLIRSFGCEKSADDLKEIGREAQRRFVSYYVKLFEDLNNQFLAGNSLLAFHDFEFNKENMVHSLSEGLENGAVCHAIFDILSDADLFLDTIFYFHHYQIVQEIYKLAIAKAKEQRKFKAVHQLLIAKAFGEITWRDGATLTILKEAEEIEKQNPLLPSEVAMGKRMCYRGIHLLIYKATAKGGEILETGVSLLSSENTVLKVLCSQILALITPHAQKSSYYWNSVLTECANRLSLYAFFKAIQEDDCADENEHENPNVLSQPLILPLALLINHIVECYDMKVVMFKLGLQISQLQKTVEAEVQNDRLYLPLLFIVENTLAMVKIKQQGPSAMQFALDNFIGEYGRLNSDTAARYRTNGLILYAQKNYDAALTCLYASLDIRLKLYGLNHAESADSYYQIGCIQLRKGDYELGLQSFEKALDIRKNLHGKIHLDVSRACFYIGMTNYHLKEYDSALHWFEQDLNISVALYGKEHPGVAYSYSCIAECQCEMQDYDAALESCQQSLDIRIKLFGQESEATSDSYDQLEFIRSLEKVCESPLELQSKNS</sequence>
<dbReference type="InterPro" id="IPR003593">
    <property type="entry name" value="AAA+_ATPase"/>
</dbReference>
<dbReference type="InterPro" id="IPR019734">
    <property type="entry name" value="TPR_rpt"/>
</dbReference>